<evidence type="ECO:0000256" key="1">
    <source>
        <dbReference type="SAM" id="MobiDB-lite"/>
    </source>
</evidence>
<reference evidence="2" key="1">
    <citation type="submission" date="2018-05" db="EMBL/GenBank/DDBJ databases">
        <authorList>
            <person name="Lanie J.A."/>
            <person name="Ng W.-L."/>
            <person name="Kazmierczak K.M."/>
            <person name="Andrzejewski T.M."/>
            <person name="Davidsen T.M."/>
            <person name="Wayne K.J."/>
            <person name="Tettelin H."/>
            <person name="Glass J.I."/>
            <person name="Rusch D."/>
            <person name="Podicherti R."/>
            <person name="Tsui H.-C.T."/>
            <person name="Winkler M.E."/>
        </authorList>
    </citation>
    <scope>NUCLEOTIDE SEQUENCE</scope>
</reference>
<evidence type="ECO:0000313" key="2">
    <source>
        <dbReference type="EMBL" id="SUZ50402.1"/>
    </source>
</evidence>
<dbReference type="EMBL" id="UINC01000168">
    <property type="protein sequence ID" value="SUZ50402.1"/>
    <property type="molecule type" value="Genomic_DNA"/>
</dbReference>
<accession>A0A381N721</accession>
<name>A0A381N721_9ZZZZ</name>
<proteinExistence type="predicted"/>
<gene>
    <name evidence="2" type="ORF">METZ01_LOCUS3256</name>
</gene>
<sequence>MKNVFNSKDTICRANKPSSEPTREQITGAMENYLKSGGSIERINGPQAGDFKQRAFSNFEDDFARVFLKKKRW</sequence>
<feature type="region of interest" description="Disordered" evidence="1">
    <location>
        <begin position="1"/>
        <end position="22"/>
    </location>
</feature>
<dbReference type="AlphaFoldDB" id="A0A381N721"/>
<protein>
    <submittedName>
        <fullName evidence="2">Uncharacterized protein</fullName>
    </submittedName>
</protein>
<organism evidence="2">
    <name type="scientific">marine metagenome</name>
    <dbReference type="NCBI Taxonomy" id="408172"/>
    <lineage>
        <taxon>unclassified sequences</taxon>
        <taxon>metagenomes</taxon>
        <taxon>ecological metagenomes</taxon>
    </lineage>
</organism>